<dbReference type="Proteomes" id="UP000194360">
    <property type="component" value="Unassembled WGS sequence"/>
</dbReference>
<dbReference type="PRINTS" id="PR00409">
    <property type="entry name" value="PHDIOXRDTASE"/>
</dbReference>
<sequence>MSETQLSGTEKTATSGVAGAVTTAGVGTGTAAEASMLRVAAKRARADGVVELELVGPPGRRLRDWAPGAHIDLQLPNGATRQYSLCGDRWDPLRYRVAVLREPDGRGGSAAVHDQLAVGDEIGVGGPRNNFPLVPSEQYLFVAGGIGITPLLPMVVQADLLGADWRLLYGGRSRTSMAYLDELAGYGDRVVVAPQDESGLLDLPGFLGTPRSGVRVYACGPAPLLDAMETACADWPEHTLRTERFVSAEPAGPARRTPFDVELARTGVTVRVGPERTVLDAVAEAGVDVLSSCRSGVCGTCETEVLSGDPDHRDALLTDHERAAGDCMFICVSRSRGDRLVLDL</sequence>
<evidence type="ECO:0000256" key="7">
    <source>
        <dbReference type="ARBA" id="ARBA00023014"/>
    </source>
</evidence>
<evidence type="ECO:0000256" key="2">
    <source>
        <dbReference type="ARBA" id="ARBA00022630"/>
    </source>
</evidence>
<evidence type="ECO:0000313" key="11">
    <source>
        <dbReference type="Proteomes" id="UP000194360"/>
    </source>
</evidence>
<dbReference type="InterPro" id="IPR006058">
    <property type="entry name" value="2Fe2S_fd_BS"/>
</dbReference>
<reference evidence="10 11" key="1">
    <citation type="submission" date="2016-09" db="EMBL/GenBank/DDBJ databases">
        <title>Pseudonocardia autotrophica DSM535, a candidate organism with high potential of specific P450 cytochromes.</title>
        <authorList>
            <person name="Grumaz C."/>
            <person name="Vainshtein Y."/>
            <person name="Kirstahler P."/>
            <person name="Sohn K."/>
        </authorList>
    </citation>
    <scope>NUCLEOTIDE SEQUENCE [LARGE SCALE GENOMIC DNA]</scope>
    <source>
        <strain evidence="10 11">DSM 535</strain>
    </source>
</reference>
<feature type="domain" description="FAD-binding FR-type" evidence="9">
    <location>
        <begin position="32"/>
        <end position="134"/>
    </location>
</feature>
<dbReference type="STRING" id="2074.BG845_03628"/>
<dbReference type="Gene3D" id="3.40.50.80">
    <property type="entry name" value="Nucleotide-binding domain of ferredoxin-NADP reductase (FNR) module"/>
    <property type="match status" value="1"/>
</dbReference>
<dbReference type="AlphaFoldDB" id="A0A1Y2MVQ1"/>
<dbReference type="SUPFAM" id="SSF52343">
    <property type="entry name" value="Ferredoxin reductase-like, C-terminal NADP-linked domain"/>
    <property type="match status" value="1"/>
</dbReference>
<comment type="caution">
    <text evidence="10">The sequence shown here is derived from an EMBL/GenBank/DDBJ whole genome shotgun (WGS) entry which is preliminary data.</text>
</comment>
<name>A0A1Y2MVQ1_PSEAH</name>
<dbReference type="InterPro" id="IPR039261">
    <property type="entry name" value="FNR_nucleotide-bd"/>
</dbReference>
<keyword evidence="3" id="KW-0001">2Fe-2S</keyword>
<evidence type="ECO:0000256" key="5">
    <source>
        <dbReference type="ARBA" id="ARBA00023002"/>
    </source>
</evidence>
<dbReference type="SUPFAM" id="SSF63380">
    <property type="entry name" value="Riboflavin synthase domain-like"/>
    <property type="match status" value="1"/>
</dbReference>
<accession>A0A1Y2MVQ1</accession>
<proteinExistence type="predicted"/>
<comment type="cofactor">
    <cofactor evidence="1">
        <name>FAD</name>
        <dbReference type="ChEBI" id="CHEBI:57692"/>
    </cofactor>
</comment>
<dbReference type="Gene3D" id="3.10.20.30">
    <property type="match status" value="1"/>
</dbReference>
<keyword evidence="10" id="KW-0223">Dioxygenase</keyword>
<dbReference type="GO" id="GO:0046872">
    <property type="term" value="F:metal ion binding"/>
    <property type="evidence" value="ECO:0007669"/>
    <property type="project" value="UniProtKB-KW"/>
</dbReference>
<dbReference type="PROSITE" id="PS00197">
    <property type="entry name" value="2FE2S_FER_1"/>
    <property type="match status" value="1"/>
</dbReference>
<keyword evidence="5 10" id="KW-0560">Oxidoreductase</keyword>
<dbReference type="GO" id="GO:0051537">
    <property type="term" value="F:2 iron, 2 sulfur cluster binding"/>
    <property type="evidence" value="ECO:0007669"/>
    <property type="project" value="UniProtKB-KW"/>
</dbReference>
<evidence type="ECO:0000256" key="1">
    <source>
        <dbReference type="ARBA" id="ARBA00001974"/>
    </source>
</evidence>
<dbReference type="CDD" id="cd00207">
    <property type="entry name" value="fer2"/>
    <property type="match status" value="1"/>
</dbReference>
<dbReference type="PANTHER" id="PTHR47354:SF1">
    <property type="entry name" value="CARNITINE MONOOXYGENASE REDUCTASE SUBUNIT"/>
    <property type="match status" value="1"/>
</dbReference>
<dbReference type="InterPro" id="IPR017927">
    <property type="entry name" value="FAD-bd_FR_type"/>
</dbReference>
<evidence type="ECO:0000256" key="3">
    <source>
        <dbReference type="ARBA" id="ARBA00022714"/>
    </source>
</evidence>
<evidence type="ECO:0000259" key="9">
    <source>
        <dbReference type="PROSITE" id="PS51384"/>
    </source>
</evidence>
<dbReference type="Pfam" id="PF00111">
    <property type="entry name" value="Fer2"/>
    <property type="match status" value="1"/>
</dbReference>
<gene>
    <name evidence="10" type="primary">pobB_4</name>
    <name evidence="10" type="ORF">BG845_03628</name>
</gene>
<dbReference type="InterPro" id="IPR050415">
    <property type="entry name" value="MRET"/>
</dbReference>
<dbReference type="PROSITE" id="PS51384">
    <property type="entry name" value="FAD_FR"/>
    <property type="match status" value="1"/>
</dbReference>
<evidence type="ECO:0000256" key="6">
    <source>
        <dbReference type="ARBA" id="ARBA00023004"/>
    </source>
</evidence>
<keyword evidence="7" id="KW-0411">Iron-sulfur</keyword>
<evidence type="ECO:0000259" key="8">
    <source>
        <dbReference type="PROSITE" id="PS51085"/>
    </source>
</evidence>
<dbReference type="EC" id="1.-.-.-" evidence="10"/>
<dbReference type="GO" id="GO:0051213">
    <property type="term" value="F:dioxygenase activity"/>
    <property type="evidence" value="ECO:0007669"/>
    <property type="project" value="UniProtKB-KW"/>
</dbReference>
<evidence type="ECO:0000313" key="10">
    <source>
        <dbReference type="EMBL" id="OSY39059.1"/>
    </source>
</evidence>
<keyword evidence="6" id="KW-0408">Iron</keyword>
<dbReference type="Gene3D" id="2.40.30.10">
    <property type="entry name" value="Translation factors"/>
    <property type="match status" value="1"/>
</dbReference>
<dbReference type="InterPro" id="IPR012675">
    <property type="entry name" value="Beta-grasp_dom_sf"/>
</dbReference>
<dbReference type="PROSITE" id="PS51085">
    <property type="entry name" value="2FE2S_FER_2"/>
    <property type="match status" value="1"/>
</dbReference>
<evidence type="ECO:0000256" key="4">
    <source>
        <dbReference type="ARBA" id="ARBA00022723"/>
    </source>
</evidence>
<dbReference type="PANTHER" id="PTHR47354">
    <property type="entry name" value="NADH OXIDOREDUCTASE HCR"/>
    <property type="match status" value="1"/>
</dbReference>
<keyword evidence="11" id="KW-1185">Reference proteome</keyword>
<feature type="domain" description="2Fe-2S ferredoxin-type" evidence="8">
    <location>
        <begin position="259"/>
        <end position="344"/>
    </location>
</feature>
<dbReference type="InterPro" id="IPR017938">
    <property type="entry name" value="Riboflavin_synthase-like_b-brl"/>
</dbReference>
<organism evidence="10 11">
    <name type="scientific">Pseudonocardia autotrophica</name>
    <name type="common">Amycolata autotrophica</name>
    <name type="synonym">Nocardia autotrophica</name>
    <dbReference type="NCBI Taxonomy" id="2074"/>
    <lineage>
        <taxon>Bacteria</taxon>
        <taxon>Bacillati</taxon>
        <taxon>Actinomycetota</taxon>
        <taxon>Actinomycetes</taxon>
        <taxon>Pseudonocardiales</taxon>
        <taxon>Pseudonocardiaceae</taxon>
        <taxon>Pseudonocardia</taxon>
    </lineage>
</organism>
<dbReference type="CDD" id="cd06185">
    <property type="entry name" value="PDR_like"/>
    <property type="match status" value="1"/>
</dbReference>
<dbReference type="InterPro" id="IPR001041">
    <property type="entry name" value="2Fe-2S_ferredoxin-type"/>
</dbReference>
<dbReference type="InterPro" id="IPR036010">
    <property type="entry name" value="2Fe-2S_ferredoxin-like_sf"/>
</dbReference>
<dbReference type="EMBL" id="MIGB01000019">
    <property type="protein sequence ID" value="OSY39059.1"/>
    <property type="molecule type" value="Genomic_DNA"/>
</dbReference>
<protein>
    <submittedName>
        <fullName evidence="10">Phenoxybenzoate dioxygenase subunit beta</fullName>
        <ecNumber evidence="10">1.-.-.-</ecNumber>
    </submittedName>
</protein>
<dbReference type="SUPFAM" id="SSF54292">
    <property type="entry name" value="2Fe-2S ferredoxin-like"/>
    <property type="match status" value="1"/>
</dbReference>
<keyword evidence="2" id="KW-0285">Flavoprotein</keyword>
<keyword evidence="4" id="KW-0479">Metal-binding</keyword>